<evidence type="ECO:0000313" key="2">
    <source>
        <dbReference type="Proteomes" id="UP000050509"/>
    </source>
</evidence>
<accession>A0A0N8PRW9</accession>
<dbReference type="AlphaFoldDB" id="A0A0N8PRW9"/>
<gene>
    <name evidence="1" type="ORF">SE17_23195</name>
</gene>
<dbReference type="EMBL" id="LJCR01001076">
    <property type="protein sequence ID" value="KPV51093.1"/>
    <property type="molecule type" value="Genomic_DNA"/>
</dbReference>
<organism evidence="1 2">
    <name type="scientific">Kouleothrix aurantiaca</name>
    <dbReference type="NCBI Taxonomy" id="186479"/>
    <lineage>
        <taxon>Bacteria</taxon>
        <taxon>Bacillati</taxon>
        <taxon>Chloroflexota</taxon>
        <taxon>Chloroflexia</taxon>
        <taxon>Chloroflexales</taxon>
        <taxon>Roseiflexineae</taxon>
        <taxon>Roseiflexaceae</taxon>
        <taxon>Kouleothrix</taxon>
    </lineage>
</organism>
<protein>
    <submittedName>
        <fullName evidence="1">Uncharacterized protein</fullName>
    </submittedName>
</protein>
<evidence type="ECO:0000313" key="1">
    <source>
        <dbReference type="EMBL" id="KPV51093.1"/>
    </source>
</evidence>
<dbReference type="Proteomes" id="UP000050509">
    <property type="component" value="Unassembled WGS sequence"/>
</dbReference>
<keyword evidence="2" id="KW-1185">Reference proteome</keyword>
<name>A0A0N8PRW9_9CHLR</name>
<proteinExistence type="predicted"/>
<reference evidence="1 2" key="1">
    <citation type="submission" date="2015-09" db="EMBL/GenBank/DDBJ databases">
        <title>Draft genome sequence of Kouleothrix aurantiaca JCM 19913.</title>
        <authorList>
            <person name="Hemp J."/>
        </authorList>
    </citation>
    <scope>NUCLEOTIDE SEQUENCE [LARGE SCALE GENOMIC DNA]</scope>
    <source>
        <strain evidence="1 2">COM-B</strain>
    </source>
</reference>
<feature type="non-terminal residue" evidence="1">
    <location>
        <position position="157"/>
    </location>
</feature>
<sequence length="157" mass="17305">MIKQHKDILATVIRDLRHDLLGYTAKDGTPVRGDLDRELERLGVLPSGLIQPIDALPNATEQERQAHYAAEQFVDAARRQGKAASAARQEFVEQAGYSWINRLVALRALEARRLINGTLRPSEDYGGVSEALYLLAQTDPARVAAPDGGWYAVLDQA</sequence>
<comment type="caution">
    <text evidence="1">The sequence shown here is derived from an EMBL/GenBank/DDBJ whole genome shotgun (WGS) entry which is preliminary data.</text>
</comment>